<dbReference type="WBParaSite" id="jg26625">
    <property type="protein sequence ID" value="jg26625"/>
    <property type="gene ID" value="jg26625"/>
</dbReference>
<dbReference type="Proteomes" id="UP000887574">
    <property type="component" value="Unplaced"/>
</dbReference>
<keyword evidence="1" id="KW-1185">Reference proteome</keyword>
<reference evidence="2 3" key="1">
    <citation type="submission" date="2022-11" db="UniProtKB">
        <authorList>
            <consortium name="WormBaseParasite"/>
        </authorList>
    </citation>
    <scope>IDENTIFICATION</scope>
</reference>
<evidence type="ECO:0000313" key="3">
    <source>
        <dbReference type="WBParaSite" id="jg26625"/>
    </source>
</evidence>
<sequence>MDDRKTAGIRTLNEAKAPIYLFRPEAYQRLYGCINITVDEIPLENRLHIKEGVIFITLAIIYYVGF</sequence>
<dbReference type="AlphaFoldDB" id="A0A915DJ28"/>
<protein>
    <submittedName>
        <fullName evidence="2 3">Uncharacterized protein</fullName>
    </submittedName>
</protein>
<accession>A0A915DJ28</accession>
<proteinExistence type="predicted"/>
<evidence type="ECO:0000313" key="2">
    <source>
        <dbReference type="WBParaSite" id="jg20521"/>
    </source>
</evidence>
<evidence type="ECO:0000313" key="1">
    <source>
        <dbReference type="Proteomes" id="UP000887574"/>
    </source>
</evidence>
<dbReference type="WBParaSite" id="jg20521">
    <property type="protein sequence ID" value="jg20521"/>
    <property type="gene ID" value="jg20521"/>
</dbReference>
<organism evidence="1 2">
    <name type="scientific">Ditylenchus dipsaci</name>
    <dbReference type="NCBI Taxonomy" id="166011"/>
    <lineage>
        <taxon>Eukaryota</taxon>
        <taxon>Metazoa</taxon>
        <taxon>Ecdysozoa</taxon>
        <taxon>Nematoda</taxon>
        <taxon>Chromadorea</taxon>
        <taxon>Rhabditida</taxon>
        <taxon>Tylenchina</taxon>
        <taxon>Tylenchomorpha</taxon>
        <taxon>Sphaerularioidea</taxon>
        <taxon>Anguinidae</taxon>
        <taxon>Anguininae</taxon>
        <taxon>Ditylenchus</taxon>
    </lineage>
</organism>
<name>A0A915DJ28_9BILA</name>